<evidence type="ECO:0000313" key="7">
    <source>
        <dbReference type="EMBL" id="GAU96913.1"/>
    </source>
</evidence>
<evidence type="ECO:0000256" key="2">
    <source>
        <dbReference type="ARBA" id="ARBA00022692"/>
    </source>
</evidence>
<sequence>MRSSPTNEVLNIAFVVDGSGSYRVLLPPVSLHFCLIKMHILFSTANVLTALVHVEFINLITYGASEMGSYFLVQPPYQSALEDIEKLYPQLSVSHHIVTDPVYTRCADLMPVGDDMLAKFYYTTRSRRRTANFTVFISNAADCDGHASAFLATGLRKLVLSVTPVPDLEDKVKWPTRLETGVGNNGVVEAVKVLTGLLGHFNWTTVAVVCEAKRPNTLGWCLEVHKGLSAALSGFNMPLVKVDGFASDTNFTAVMVELNRLTRVVIYYVFGGTIRKLMLAAHSINMTQGHHVHVLAVIYRHPIFGNYSWENGDHQDAMAKQAYSTLLLLEADRSDQLPAFGTDSYYLREGWRNVSLSIFNTSYSRDVENFHLAAAYAMLMMTAQVTTEILHSNQQDLLSDGAAVARKFYNRTFRLRTGNFKFNQLGAVSCLDYLLQQFGKSGQLLLLQKIQPEPFQMREVKSVEWPGDLWPVPNRPVCGYDGQDPACWASSAHFIGTAAACVTSLVPIFSLGIVFFLRFKREQSDKLLWWLISEDSLRMRTVVRILNF</sequence>
<evidence type="ECO:0000313" key="8">
    <source>
        <dbReference type="Proteomes" id="UP000186922"/>
    </source>
</evidence>
<dbReference type="EMBL" id="BDGG01000003">
    <property type="protein sequence ID" value="GAU96913.1"/>
    <property type="molecule type" value="Genomic_DNA"/>
</dbReference>
<evidence type="ECO:0000256" key="1">
    <source>
        <dbReference type="ARBA" id="ARBA00004370"/>
    </source>
</evidence>
<gene>
    <name evidence="7" type="primary">RvY_08282-1</name>
    <name evidence="7" type="synonym">RvY_08282.1</name>
    <name evidence="7" type="ORF">RvY_08282</name>
</gene>
<feature type="domain" description="Receptor ligand binding region" evidence="6">
    <location>
        <begin position="149"/>
        <end position="432"/>
    </location>
</feature>
<dbReference type="InterPro" id="IPR001828">
    <property type="entry name" value="ANF_lig-bd_rcpt"/>
</dbReference>
<evidence type="ECO:0000256" key="5">
    <source>
        <dbReference type="SAM" id="Phobius"/>
    </source>
</evidence>
<proteinExistence type="predicted"/>
<dbReference type="Proteomes" id="UP000186922">
    <property type="component" value="Unassembled WGS sequence"/>
</dbReference>
<dbReference type="OrthoDB" id="10065302at2759"/>
<keyword evidence="4 5" id="KW-0472">Membrane</keyword>
<evidence type="ECO:0000256" key="4">
    <source>
        <dbReference type="ARBA" id="ARBA00023136"/>
    </source>
</evidence>
<evidence type="ECO:0000259" key="6">
    <source>
        <dbReference type="Pfam" id="PF01094"/>
    </source>
</evidence>
<evidence type="ECO:0000256" key="3">
    <source>
        <dbReference type="ARBA" id="ARBA00022989"/>
    </source>
</evidence>
<name>A0A1D1VDG4_RAMVA</name>
<dbReference type="GO" id="GO:0016020">
    <property type="term" value="C:membrane"/>
    <property type="evidence" value="ECO:0007669"/>
    <property type="project" value="UniProtKB-SubCell"/>
</dbReference>
<comment type="subcellular location">
    <subcellularLocation>
        <location evidence="1">Membrane</location>
    </subcellularLocation>
</comment>
<keyword evidence="8" id="KW-1185">Reference proteome</keyword>
<dbReference type="InterPro" id="IPR028082">
    <property type="entry name" value="Peripla_BP_I"/>
</dbReference>
<keyword evidence="2 5" id="KW-0812">Transmembrane</keyword>
<feature type="transmembrane region" description="Helical" evidence="5">
    <location>
        <begin position="494"/>
        <end position="517"/>
    </location>
</feature>
<reference evidence="7 8" key="1">
    <citation type="journal article" date="2016" name="Nat. Commun.">
        <title>Extremotolerant tardigrade genome and improved radiotolerance of human cultured cells by tardigrade-unique protein.</title>
        <authorList>
            <person name="Hashimoto T."/>
            <person name="Horikawa D.D."/>
            <person name="Saito Y."/>
            <person name="Kuwahara H."/>
            <person name="Kozuka-Hata H."/>
            <person name="Shin-I T."/>
            <person name="Minakuchi Y."/>
            <person name="Ohishi K."/>
            <person name="Motoyama A."/>
            <person name="Aizu T."/>
            <person name="Enomoto A."/>
            <person name="Kondo K."/>
            <person name="Tanaka S."/>
            <person name="Hara Y."/>
            <person name="Koshikawa S."/>
            <person name="Sagara H."/>
            <person name="Miura T."/>
            <person name="Yokobori S."/>
            <person name="Miyagawa K."/>
            <person name="Suzuki Y."/>
            <person name="Kubo T."/>
            <person name="Oyama M."/>
            <person name="Kohara Y."/>
            <person name="Fujiyama A."/>
            <person name="Arakawa K."/>
            <person name="Katayama T."/>
            <person name="Toyoda A."/>
            <person name="Kunieda T."/>
        </authorList>
    </citation>
    <scope>NUCLEOTIDE SEQUENCE [LARGE SCALE GENOMIC DNA]</scope>
    <source>
        <strain evidence="7 8">YOKOZUNA-1</strain>
    </source>
</reference>
<protein>
    <recommendedName>
        <fullName evidence="6">Receptor ligand binding region domain-containing protein</fullName>
    </recommendedName>
</protein>
<dbReference type="SUPFAM" id="SSF53822">
    <property type="entry name" value="Periplasmic binding protein-like I"/>
    <property type="match status" value="1"/>
</dbReference>
<dbReference type="Pfam" id="PF01094">
    <property type="entry name" value="ANF_receptor"/>
    <property type="match status" value="1"/>
</dbReference>
<dbReference type="Gene3D" id="3.40.50.2300">
    <property type="match status" value="1"/>
</dbReference>
<organism evidence="7 8">
    <name type="scientific">Ramazzottius varieornatus</name>
    <name type="common">Water bear</name>
    <name type="synonym">Tardigrade</name>
    <dbReference type="NCBI Taxonomy" id="947166"/>
    <lineage>
        <taxon>Eukaryota</taxon>
        <taxon>Metazoa</taxon>
        <taxon>Ecdysozoa</taxon>
        <taxon>Tardigrada</taxon>
        <taxon>Eutardigrada</taxon>
        <taxon>Parachela</taxon>
        <taxon>Hypsibioidea</taxon>
        <taxon>Ramazzottiidae</taxon>
        <taxon>Ramazzottius</taxon>
    </lineage>
</organism>
<dbReference type="AlphaFoldDB" id="A0A1D1VDG4"/>
<accession>A0A1D1VDG4</accession>
<keyword evidence="3 5" id="KW-1133">Transmembrane helix</keyword>
<dbReference type="STRING" id="947166.A0A1D1VDG4"/>
<comment type="caution">
    <text evidence="7">The sequence shown here is derived from an EMBL/GenBank/DDBJ whole genome shotgun (WGS) entry which is preliminary data.</text>
</comment>